<comment type="catalytic activity">
    <reaction evidence="48">
        <text>(2E)-octenoyl-[ACP] + NADPH + H(+) = octanoyl-[ACP] + NADP(+)</text>
        <dbReference type="Rhea" id="RHEA:41848"/>
        <dbReference type="Rhea" id="RHEA-COMP:9635"/>
        <dbReference type="Rhea" id="RHEA-COMP:9636"/>
        <dbReference type="ChEBI" id="CHEBI:15378"/>
        <dbReference type="ChEBI" id="CHEBI:57783"/>
        <dbReference type="ChEBI" id="CHEBI:58349"/>
        <dbReference type="ChEBI" id="CHEBI:78462"/>
        <dbReference type="ChEBI" id="CHEBI:78463"/>
    </reaction>
    <physiologicalReaction direction="left-to-right" evidence="48">
        <dbReference type="Rhea" id="RHEA:41849"/>
    </physiologicalReaction>
</comment>
<organism evidence="67 68">
    <name type="scientific">Holothuria leucospilota</name>
    <name type="common">Black long sea cucumber</name>
    <name type="synonym">Mertensiothuria leucospilota</name>
    <dbReference type="NCBI Taxonomy" id="206669"/>
    <lineage>
        <taxon>Eukaryota</taxon>
        <taxon>Metazoa</taxon>
        <taxon>Echinodermata</taxon>
        <taxon>Eleutherozoa</taxon>
        <taxon>Echinozoa</taxon>
        <taxon>Holothuroidea</taxon>
        <taxon>Aspidochirotacea</taxon>
        <taxon>Aspidochirotida</taxon>
        <taxon>Holothuriidae</taxon>
        <taxon>Holothuria</taxon>
    </lineage>
</organism>
<dbReference type="InterPro" id="IPR029063">
    <property type="entry name" value="SAM-dependent_MTases_sf"/>
</dbReference>
<dbReference type="EC" id="2.3.1.41" evidence="6"/>
<comment type="catalytic activity">
    <reaction evidence="34">
        <text>3-oxooctadecanoyl-[ACP] + NADPH + H(+) = (3R)-hydroxyoctadecanoyl-[ACP] + NADP(+)</text>
        <dbReference type="Rhea" id="RHEA:41920"/>
        <dbReference type="Rhea" id="RHEA-COMP:9653"/>
        <dbReference type="Rhea" id="RHEA-COMP:9654"/>
        <dbReference type="ChEBI" id="CHEBI:15378"/>
        <dbReference type="ChEBI" id="CHEBI:57783"/>
        <dbReference type="ChEBI" id="CHEBI:58349"/>
        <dbReference type="ChEBI" id="CHEBI:78487"/>
        <dbReference type="ChEBI" id="CHEBI:78488"/>
    </reaction>
    <physiologicalReaction direction="left-to-right" evidence="34">
        <dbReference type="Rhea" id="RHEA:41921"/>
    </physiologicalReaction>
</comment>
<evidence type="ECO:0000256" key="9">
    <source>
        <dbReference type="ARBA" id="ARBA00022516"/>
    </source>
</evidence>
<dbReference type="InterPro" id="IPR057326">
    <property type="entry name" value="KR_dom"/>
</dbReference>
<keyword evidence="18" id="KW-0560">Oxidoreductase</keyword>
<dbReference type="Pfam" id="PF16197">
    <property type="entry name" value="KAsynt_C_assoc"/>
    <property type="match status" value="1"/>
</dbReference>
<evidence type="ECO:0000256" key="39">
    <source>
        <dbReference type="ARBA" id="ARBA00047500"/>
    </source>
</evidence>
<evidence type="ECO:0000256" key="5">
    <source>
        <dbReference type="ARBA" id="ARBA00012948"/>
    </source>
</evidence>
<dbReference type="CDD" id="cd00833">
    <property type="entry name" value="PKS"/>
    <property type="match status" value="1"/>
</dbReference>
<name>A0A9Q1H0C6_HOLLE</name>
<dbReference type="InterPro" id="IPR020841">
    <property type="entry name" value="PKS_Beta-ketoAc_synthase_dom"/>
</dbReference>
<dbReference type="CDD" id="cd08954">
    <property type="entry name" value="KR_1_FAS_SDR_x"/>
    <property type="match status" value="1"/>
</dbReference>
<comment type="catalytic activity">
    <reaction evidence="38">
        <text>tetradecanoyl-[ACP] + malonyl-[ACP] + H(+) = 3-oxohexadecanoyl-[ACP] + holo-[ACP] + CO2</text>
        <dbReference type="Rhea" id="RHEA:41900"/>
        <dbReference type="Rhea" id="RHEA-COMP:9623"/>
        <dbReference type="Rhea" id="RHEA-COMP:9648"/>
        <dbReference type="Rhea" id="RHEA-COMP:9649"/>
        <dbReference type="Rhea" id="RHEA-COMP:9685"/>
        <dbReference type="ChEBI" id="CHEBI:15378"/>
        <dbReference type="ChEBI" id="CHEBI:16526"/>
        <dbReference type="ChEBI" id="CHEBI:64479"/>
        <dbReference type="ChEBI" id="CHEBI:78449"/>
        <dbReference type="ChEBI" id="CHEBI:78477"/>
        <dbReference type="ChEBI" id="CHEBI:78478"/>
    </reaction>
    <physiologicalReaction direction="left-to-right" evidence="38">
        <dbReference type="Rhea" id="RHEA:41901"/>
    </physiologicalReaction>
</comment>
<comment type="catalytic activity">
    <reaction evidence="59">
        <text>3-oxohexadecanoyl-[ACP] + NADPH + H(+) = (3R)-hydroxyhexadecanoyl-[ACP] + NADP(+)</text>
        <dbReference type="Rhea" id="RHEA:41904"/>
        <dbReference type="Rhea" id="RHEA-COMP:9649"/>
        <dbReference type="Rhea" id="RHEA-COMP:9650"/>
        <dbReference type="ChEBI" id="CHEBI:15378"/>
        <dbReference type="ChEBI" id="CHEBI:57783"/>
        <dbReference type="ChEBI" id="CHEBI:58349"/>
        <dbReference type="ChEBI" id="CHEBI:78478"/>
        <dbReference type="ChEBI" id="CHEBI:78480"/>
    </reaction>
    <physiologicalReaction direction="left-to-right" evidence="59">
        <dbReference type="Rhea" id="RHEA:41905"/>
    </physiologicalReaction>
</comment>
<dbReference type="FunFam" id="3.40.50.720:FF:000209">
    <property type="entry name" value="Polyketide synthase Pks12"/>
    <property type="match status" value="1"/>
</dbReference>
<evidence type="ECO:0000256" key="34">
    <source>
        <dbReference type="ARBA" id="ARBA00047300"/>
    </source>
</evidence>
<dbReference type="Pfam" id="PF00109">
    <property type="entry name" value="ketoacyl-synt"/>
    <property type="match status" value="1"/>
</dbReference>
<evidence type="ECO:0000256" key="13">
    <source>
        <dbReference type="ARBA" id="ARBA00022801"/>
    </source>
</evidence>
<comment type="catalytic activity">
    <reaction evidence="26">
        <text>(3R)-hydroxydecanoyl-[ACP] = (2E)-decenoyl-[ACP] + H2O</text>
        <dbReference type="Rhea" id="RHEA:41860"/>
        <dbReference type="Rhea" id="RHEA-COMP:9638"/>
        <dbReference type="Rhea" id="RHEA-COMP:9639"/>
        <dbReference type="ChEBI" id="CHEBI:15377"/>
        <dbReference type="ChEBI" id="CHEBI:78466"/>
        <dbReference type="ChEBI" id="CHEBI:78467"/>
    </reaction>
    <physiologicalReaction direction="left-to-right" evidence="26">
        <dbReference type="Rhea" id="RHEA:41861"/>
    </physiologicalReaction>
</comment>
<dbReference type="InterPro" id="IPR009081">
    <property type="entry name" value="PP-bd_ACP"/>
</dbReference>
<comment type="catalytic activity">
    <reaction evidence="47">
        <text>tetradecanoyl-[ACP] + H2O = tetradecanoate + holo-[ACP] + H(+)</text>
        <dbReference type="Rhea" id="RHEA:30123"/>
        <dbReference type="Rhea" id="RHEA-COMP:9648"/>
        <dbReference type="Rhea" id="RHEA-COMP:9685"/>
        <dbReference type="ChEBI" id="CHEBI:15377"/>
        <dbReference type="ChEBI" id="CHEBI:15378"/>
        <dbReference type="ChEBI" id="CHEBI:30807"/>
        <dbReference type="ChEBI" id="CHEBI:64479"/>
        <dbReference type="ChEBI" id="CHEBI:78477"/>
        <dbReference type="EC" id="3.1.2.14"/>
    </reaction>
    <physiologicalReaction direction="left-to-right" evidence="47">
        <dbReference type="Rhea" id="RHEA:30124"/>
    </physiologicalReaction>
</comment>
<evidence type="ECO:0000256" key="32">
    <source>
        <dbReference type="ARBA" id="ARBA00023442"/>
    </source>
</evidence>
<comment type="catalytic activity">
    <reaction evidence="27">
        <text>a (3R)-hydroxyacyl-[ACP] = a (2E)-enoyl-[ACP] + H2O</text>
        <dbReference type="Rhea" id="RHEA:13097"/>
        <dbReference type="Rhea" id="RHEA-COMP:9925"/>
        <dbReference type="Rhea" id="RHEA-COMP:9945"/>
        <dbReference type="ChEBI" id="CHEBI:15377"/>
        <dbReference type="ChEBI" id="CHEBI:78784"/>
        <dbReference type="ChEBI" id="CHEBI:78827"/>
        <dbReference type="EC" id="4.2.1.59"/>
    </reaction>
    <physiologicalReaction direction="left-to-right" evidence="27">
        <dbReference type="Rhea" id="RHEA:13098"/>
    </physiologicalReaction>
</comment>
<comment type="catalytic activity">
    <reaction evidence="39">
        <text>(2E)-butenoyl-[ACP] + NADPH + H(+) = butanoyl-[ACP] + NADP(+)</text>
        <dbReference type="Rhea" id="RHEA:41812"/>
        <dbReference type="Rhea" id="RHEA-COMP:9627"/>
        <dbReference type="Rhea" id="RHEA-COMP:9628"/>
        <dbReference type="ChEBI" id="CHEBI:15378"/>
        <dbReference type="ChEBI" id="CHEBI:57783"/>
        <dbReference type="ChEBI" id="CHEBI:58349"/>
        <dbReference type="ChEBI" id="CHEBI:78453"/>
        <dbReference type="ChEBI" id="CHEBI:78454"/>
    </reaction>
    <physiologicalReaction direction="left-to-right" evidence="39">
        <dbReference type="Rhea" id="RHEA:41813"/>
    </physiologicalReaction>
</comment>
<evidence type="ECO:0000256" key="6">
    <source>
        <dbReference type="ARBA" id="ARBA00013191"/>
    </source>
</evidence>
<dbReference type="GO" id="GO:0006633">
    <property type="term" value="P:fatty acid biosynthetic process"/>
    <property type="evidence" value="ECO:0007669"/>
    <property type="project" value="UniProtKB-KW"/>
</dbReference>
<gene>
    <name evidence="67" type="ORF">HOLleu_26823</name>
</gene>
<dbReference type="InterPro" id="IPR016039">
    <property type="entry name" value="Thiolase-like"/>
</dbReference>
<feature type="region of interest" description="C-terminal hotdog fold" evidence="64">
    <location>
        <begin position="981"/>
        <end position="1125"/>
    </location>
</feature>
<dbReference type="Pfam" id="PF00107">
    <property type="entry name" value="ADH_zinc_N"/>
    <property type="match status" value="1"/>
</dbReference>
<evidence type="ECO:0000256" key="24">
    <source>
        <dbReference type="ARBA" id="ARBA00023351"/>
    </source>
</evidence>
<evidence type="ECO:0000256" key="64">
    <source>
        <dbReference type="PROSITE-ProRule" id="PRU01363"/>
    </source>
</evidence>
<dbReference type="SUPFAM" id="SSF53335">
    <property type="entry name" value="S-adenosyl-L-methionine-dependent methyltransferases"/>
    <property type="match status" value="1"/>
</dbReference>
<comment type="catalytic activity">
    <reaction evidence="33">
        <text>acetyl-CoA + n malonyl-CoA + 2n NADPH + 2n H(+) = a long-chain fatty acid + (n+1) CoA + n CO2 + 2n NADP(+).</text>
        <dbReference type="EC" id="2.3.1.85"/>
    </reaction>
</comment>
<dbReference type="OrthoDB" id="329835at2759"/>
<keyword evidence="13" id="KW-0378">Hydrolase</keyword>
<evidence type="ECO:0000256" key="36">
    <source>
        <dbReference type="ARBA" id="ARBA00047400"/>
    </source>
</evidence>
<feature type="domain" description="Ketosynthase family 3 (KS3)" evidence="65">
    <location>
        <begin position="4"/>
        <end position="411"/>
    </location>
</feature>
<evidence type="ECO:0000256" key="59">
    <source>
        <dbReference type="ARBA" id="ARBA00049414"/>
    </source>
</evidence>
<dbReference type="GO" id="GO:0004316">
    <property type="term" value="F:3-oxoacyl-[acyl-carrier-protein] reductase (NADPH) activity"/>
    <property type="evidence" value="ECO:0007669"/>
    <property type="project" value="UniProtKB-EC"/>
</dbReference>
<dbReference type="Gene3D" id="3.10.129.110">
    <property type="entry name" value="Polyketide synthase dehydratase"/>
    <property type="match status" value="1"/>
</dbReference>
<comment type="catalytic activity">
    <reaction evidence="29">
        <text>(3R)-hydroxyoctadecanoyl-[ACP] = (2E)-octadecenoyl-[ACP] + H2O</text>
        <dbReference type="Rhea" id="RHEA:41924"/>
        <dbReference type="Rhea" id="RHEA-COMP:9654"/>
        <dbReference type="Rhea" id="RHEA-COMP:9655"/>
        <dbReference type="ChEBI" id="CHEBI:15377"/>
        <dbReference type="ChEBI" id="CHEBI:78488"/>
        <dbReference type="ChEBI" id="CHEBI:78489"/>
    </reaction>
    <physiologicalReaction direction="left-to-right" evidence="29">
        <dbReference type="Rhea" id="RHEA:41925"/>
    </physiologicalReaction>
</comment>
<dbReference type="InterPro" id="IPR020807">
    <property type="entry name" value="PKS_DH"/>
</dbReference>
<dbReference type="InterPro" id="IPR032821">
    <property type="entry name" value="PKS_assoc"/>
</dbReference>
<protein>
    <recommendedName>
        <fullName evidence="7">Fatty acid synthase</fullName>
        <ecNumber evidence="5">1.1.1.100</ecNumber>
        <ecNumber evidence="2">1.3.1.39</ecNumber>
        <ecNumber evidence="6">2.3.1.41</ecNumber>
        <ecNumber evidence="4">2.3.1.85</ecNumber>
        <ecNumber evidence="3">3.1.2.14</ecNumber>
    </recommendedName>
</protein>
<dbReference type="SUPFAM" id="SSF53901">
    <property type="entry name" value="Thiolase-like"/>
    <property type="match status" value="1"/>
</dbReference>
<keyword evidence="22" id="KW-0511">Multifunctional enzyme</keyword>
<evidence type="ECO:0000256" key="53">
    <source>
        <dbReference type="ARBA" id="ARBA00048704"/>
    </source>
</evidence>
<evidence type="ECO:0000256" key="50">
    <source>
        <dbReference type="ARBA" id="ARBA00048571"/>
    </source>
</evidence>
<evidence type="ECO:0000256" key="17">
    <source>
        <dbReference type="ARBA" id="ARBA00022990"/>
    </source>
</evidence>
<comment type="catalytic activity">
    <reaction evidence="49">
        <text>a fatty acyl-[ACP] + malonyl-[ACP] + H(+) = a 3-oxoacyl-[ACP] + holo-[ACP] + CO2</text>
        <dbReference type="Rhea" id="RHEA:22836"/>
        <dbReference type="Rhea" id="RHEA-COMP:9623"/>
        <dbReference type="Rhea" id="RHEA-COMP:9685"/>
        <dbReference type="Rhea" id="RHEA-COMP:9916"/>
        <dbReference type="Rhea" id="RHEA-COMP:14125"/>
        <dbReference type="ChEBI" id="CHEBI:15378"/>
        <dbReference type="ChEBI" id="CHEBI:16526"/>
        <dbReference type="ChEBI" id="CHEBI:64479"/>
        <dbReference type="ChEBI" id="CHEBI:78449"/>
        <dbReference type="ChEBI" id="CHEBI:78776"/>
        <dbReference type="ChEBI" id="CHEBI:138651"/>
        <dbReference type="EC" id="2.3.1.41"/>
    </reaction>
    <physiologicalReaction direction="left-to-right" evidence="49">
        <dbReference type="Rhea" id="RHEA:22837"/>
    </physiologicalReaction>
</comment>
<dbReference type="SMART" id="SM00827">
    <property type="entry name" value="PKS_AT"/>
    <property type="match status" value="1"/>
</dbReference>
<comment type="catalytic activity">
    <reaction evidence="25">
        <text>(3R)-hydroxyhexanoyl-[ACP] = (2E)-hexenoyl-[ACP] + H2O</text>
        <dbReference type="Rhea" id="RHEA:41828"/>
        <dbReference type="Rhea" id="RHEA-COMP:9630"/>
        <dbReference type="Rhea" id="RHEA-COMP:9631"/>
        <dbReference type="ChEBI" id="CHEBI:15377"/>
        <dbReference type="ChEBI" id="CHEBI:78457"/>
        <dbReference type="ChEBI" id="CHEBI:78458"/>
    </reaction>
    <physiologicalReaction direction="left-to-right" evidence="25">
        <dbReference type="Rhea" id="RHEA:41829"/>
    </physiologicalReaction>
</comment>
<comment type="catalytic activity">
    <reaction evidence="35">
        <text>hexanoyl-[ACP] + malonyl-[ACP] + H(+) = 3-oxooctanoyl-[ACP] + holo-[ACP] + CO2</text>
        <dbReference type="Rhea" id="RHEA:41836"/>
        <dbReference type="Rhea" id="RHEA-COMP:9623"/>
        <dbReference type="Rhea" id="RHEA-COMP:9632"/>
        <dbReference type="Rhea" id="RHEA-COMP:9633"/>
        <dbReference type="Rhea" id="RHEA-COMP:9685"/>
        <dbReference type="ChEBI" id="CHEBI:15378"/>
        <dbReference type="ChEBI" id="CHEBI:16526"/>
        <dbReference type="ChEBI" id="CHEBI:64479"/>
        <dbReference type="ChEBI" id="CHEBI:78449"/>
        <dbReference type="ChEBI" id="CHEBI:78459"/>
        <dbReference type="ChEBI" id="CHEBI:78460"/>
    </reaction>
    <physiologicalReaction direction="left-to-right" evidence="35">
        <dbReference type="Rhea" id="RHEA:41837"/>
    </physiologicalReaction>
</comment>
<comment type="catalytic activity">
    <reaction evidence="61">
        <text>butanoyl-[ACP] + malonyl-[ACP] + H(+) = 3-oxohexanoyl-[ACP] + holo-[ACP] + CO2</text>
        <dbReference type="Rhea" id="RHEA:41820"/>
        <dbReference type="Rhea" id="RHEA-COMP:9623"/>
        <dbReference type="Rhea" id="RHEA-COMP:9628"/>
        <dbReference type="Rhea" id="RHEA-COMP:9629"/>
        <dbReference type="Rhea" id="RHEA-COMP:9685"/>
        <dbReference type="ChEBI" id="CHEBI:15378"/>
        <dbReference type="ChEBI" id="CHEBI:16526"/>
        <dbReference type="ChEBI" id="CHEBI:64479"/>
        <dbReference type="ChEBI" id="CHEBI:78449"/>
        <dbReference type="ChEBI" id="CHEBI:78454"/>
        <dbReference type="ChEBI" id="CHEBI:78456"/>
    </reaction>
    <physiologicalReaction direction="left-to-right" evidence="61">
        <dbReference type="Rhea" id="RHEA:41821"/>
    </physiologicalReaction>
</comment>
<dbReference type="Gene3D" id="3.30.70.3290">
    <property type="match status" value="1"/>
</dbReference>
<dbReference type="InterPro" id="IPR001031">
    <property type="entry name" value="Thioesterase"/>
</dbReference>
<dbReference type="InterPro" id="IPR014030">
    <property type="entry name" value="Ketoacyl_synth_N"/>
</dbReference>
<comment type="catalytic activity">
    <reaction evidence="52">
        <text>holo-[ACP] + acetyl-CoA = acetyl-[ACP] + CoA</text>
        <dbReference type="Rhea" id="RHEA:41788"/>
        <dbReference type="Rhea" id="RHEA-COMP:9621"/>
        <dbReference type="Rhea" id="RHEA-COMP:9685"/>
        <dbReference type="ChEBI" id="CHEBI:57287"/>
        <dbReference type="ChEBI" id="CHEBI:57288"/>
        <dbReference type="ChEBI" id="CHEBI:64479"/>
        <dbReference type="ChEBI" id="CHEBI:78446"/>
        <dbReference type="EC" id="2.3.1.38"/>
    </reaction>
    <physiologicalReaction direction="left-to-right" evidence="52">
        <dbReference type="Rhea" id="RHEA:41789"/>
    </physiologicalReaction>
</comment>
<evidence type="ECO:0000256" key="25">
    <source>
        <dbReference type="ARBA" id="ARBA00023373"/>
    </source>
</evidence>
<dbReference type="Proteomes" id="UP001152320">
    <property type="component" value="Chromosome 13"/>
</dbReference>
<comment type="catalytic activity">
    <reaction evidence="60">
        <text>3-oxooctanoyl-[ACP] + NADPH + H(+) = (3R)-hydroxyoctanoyl-[ACP] + NADP(+)</text>
        <dbReference type="Rhea" id="RHEA:41840"/>
        <dbReference type="Rhea" id="RHEA-COMP:9633"/>
        <dbReference type="Rhea" id="RHEA-COMP:9634"/>
        <dbReference type="ChEBI" id="CHEBI:15378"/>
        <dbReference type="ChEBI" id="CHEBI:57783"/>
        <dbReference type="ChEBI" id="CHEBI:58349"/>
        <dbReference type="ChEBI" id="CHEBI:78460"/>
        <dbReference type="ChEBI" id="CHEBI:78461"/>
    </reaction>
    <physiologicalReaction direction="left-to-right" evidence="60">
        <dbReference type="Rhea" id="RHEA:41841"/>
    </physiologicalReaction>
</comment>
<evidence type="ECO:0000256" key="49">
    <source>
        <dbReference type="ARBA" id="ARBA00048506"/>
    </source>
</evidence>
<dbReference type="GO" id="GO:0019171">
    <property type="term" value="F:(3R)-hydroxyacyl-[acyl-carrier-protein] dehydratase activity"/>
    <property type="evidence" value="ECO:0007669"/>
    <property type="project" value="UniProtKB-EC"/>
</dbReference>
<dbReference type="InterPro" id="IPR013149">
    <property type="entry name" value="ADH-like_C"/>
</dbReference>
<dbReference type="SMART" id="SM00822">
    <property type="entry name" value="PKS_KR"/>
    <property type="match status" value="1"/>
</dbReference>
<dbReference type="InterPro" id="IPR016035">
    <property type="entry name" value="Acyl_Trfase/lysoPLipase"/>
</dbReference>
<evidence type="ECO:0000256" key="30">
    <source>
        <dbReference type="ARBA" id="ARBA00023401"/>
    </source>
</evidence>
<dbReference type="Gene3D" id="3.40.47.10">
    <property type="match status" value="1"/>
</dbReference>
<comment type="function">
    <text evidence="32">Fatty acid synthetase is a multifunctional enzyme that catalyzes the de novo biosynthesis of long-chain saturated fatty acids starting from acetyl-CoA and malonyl-CoA in the presence of NADPH. This multifunctional protein contains 7 catalytic activities and a site for the binding of the prosthetic group 4'-phosphopantetheine of the acyl carrier protein ([ACP]) domain.</text>
</comment>
<evidence type="ECO:0000256" key="33">
    <source>
        <dbReference type="ARBA" id="ARBA00044883"/>
    </source>
</evidence>
<evidence type="ECO:0000256" key="29">
    <source>
        <dbReference type="ARBA" id="ARBA00023399"/>
    </source>
</evidence>
<dbReference type="CDD" id="cd05195">
    <property type="entry name" value="enoyl_red"/>
    <property type="match status" value="1"/>
</dbReference>
<evidence type="ECO:0000256" key="37">
    <source>
        <dbReference type="ARBA" id="ARBA00047440"/>
    </source>
</evidence>
<evidence type="ECO:0000259" key="65">
    <source>
        <dbReference type="PROSITE" id="PS52004"/>
    </source>
</evidence>
<evidence type="ECO:0000256" key="20">
    <source>
        <dbReference type="ARBA" id="ARBA00023098"/>
    </source>
</evidence>
<evidence type="ECO:0000256" key="11">
    <source>
        <dbReference type="ARBA" id="ARBA00022679"/>
    </source>
</evidence>
<dbReference type="Pfam" id="PF08659">
    <property type="entry name" value="KR"/>
    <property type="match status" value="1"/>
</dbReference>
<evidence type="ECO:0000256" key="31">
    <source>
        <dbReference type="ARBA" id="ARBA00023402"/>
    </source>
</evidence>
<comment type="catalytic activity">
    <reaction evidence="23">
        <text>(3R)-hydroxyoctanoyl-[ACP] = (2E)-octenoyl-[ACP] + H2O</text>
        <dbReference type="Rhea" id="RHEA:41844"/>
        <dbReference type="Rhea" id="RHEA-COMP:9634"/>
        <dbReference type="Rhea" id="RHEA-COMP:9635"/>
        <dbReference type="ChEBI" id="CHEBI:15377"/>
        <dbReference type="ChEBI" id="CHEBI:78461"/>
        <dbReference type="ChEBI" id="CHEBI:78462"/>
    </reaction>
    <physiologicalReaction direction="left-to-right" evidence="23">
        <dbReference type="Rhea" id="RHEA:41845"/>
    </physiologicalReaction>
</comment>
<comment type="catalytic activity">
    <reaction evidence="28">
        <text>(3R)-hydroxytetradecanoyl-[ACP] = (2E)-tetradecenoyl-[ACP] + H2O</text>
        <dbReference type="Rhea" id="RHEA:41892"/>
        <dbReference type="Rhea" id="RHEA-COMP:9646"/>
        <dbReference type="Rhea" id="RHEA-COMP:9647"/>
        <dbReference type="ChEBI" id="CHEBI:15377"/>
        <dbReference type="ChEBI" id="CHEBI:78474"/>
        <dbReference type="ChEBI" id="CHEBI:78475"/>
    </reaction>
    <physiologicalReaction direction="left-to-right" evidence="28">
        <dbReference type="Rhea" id="RHEA:41893"/>
    </physiologicalReaction>
</comment>
<evidence type="ECO:0000256" key="3">
    <source>
        <dbReference type="ARBA" id="ARBA00012480"/>
    </source>
</evidence>
<evidence type="ECO:0000256" key="46">
    <source>
        <dbReference type="ARBA" id="ARBA00048281"/>
    </source>
</evidence>
<dbReference type="Pfam" id="PF00550">
    <property type="entry name" value="PP-binding"/>
    <property type="match status" value="1"/>
</dbReference>
<dbReference type="InterPro" id="IPR020843">
    <property type="entry name" value="ER"/>
</dbReference>
<comment type="caution">
    <text evidence="67">The sequence shown here is derived from an EMBL/GenBank/DDBJ whole genome shotgun (WGS) entry which is preliminary data.</text>
</comment>
<evidence type="ECO:0000256" key="18">
    <source>
        <dbReference type="ARBA" id="ARBA00023002"/>
    </source>
</evidence>
<dbReference type="InterPro" id="IPR001227">
    <property type="entry name" value="Ac_transferase_dom_sf"/>
</dbReference>
<dbReference type="SUPFAM" id="SSF53474">
    <property type="entry name" value="alpha/beta-Hydrolases"/>
    <property type="match status" value="1"/>
</dbReference>
<comment type="catalytic activity">
    <reaction evidence="55">
        <text>(2E)-octadecenoyl-[ACP] + NADPH + H(+) = octadecanoyl-[ACP] + NADP(+)</text>
        <dbReference type="Rhea" id="RHEA:41928"/>
        <dbReference type="Rhea" id="RHEA-COMP:9655"/>
        <dbReference type="Rhea" id="RHEA-COMP:9656"/>
        <dbReference type="ChEBI" id="CHEBI:15378"/>
        <dbReference type="ChEBI" id="CHEBI:57783"/>
        <dbReference type="ChEBI" id="CHEBI:58349"/>
        <dbReference type="ChEBI" id="CHEBI:78489"/>
        <dbReference type="ChEBI" id="CHEBI:78495"/>
    </reaction>
    <physiologicalReaction direction="left-to-right" evidence="55">
        <dbReference type="Rhea" id="RHEA:41929"/>
    </physiologicalReaction>
</comment>
<evidence type="ECO:0000256" key="35">
    <source>
        <dbReference type="ARBA" id="ARBA00047394"/>
    </source>
</evidence>
<keyword evidence="20" id="KW-0443">Lipid metabolism</keyword>
<evidence type="ECO:0000256" key="19">
    <source>
        <dbReference type="ARBA" id="ARBA00023027"/>
    </source>
</evidence>
<dbReference type="GO" id="GO:0016297">
    <property type="term" value="F:fatty acyl-[ACP] hydrolase activity"/>
    <property type="evidence" value="ECO:0007669"/>
    <property type="project" value="UniProtKB-EC"/>
</dbReference>
<dbReference type="InterPro" id="IPR049552">
    <property type="entry name" value="PKS_DH_N"/>
</dbReference>
<dbReference type="GO" id="GO:0004313">
    <property type="term" value="F:[acyl-carrier-protein] S-acetyltransferase activity"/>
    <property type="evidence" value="ECO:0007669"/>
    <property type="project" value="UniProtKB-EC"/>
</dbReference>
<dbReference type="InterPro" id="IPR014031">
    <property type="entry name" value="Ketoacyl_synth_C"/>
</dbReference>
<dbReference type="SMART" id="SM00829">
    <property type="entry name" value="PKS_ER"/>
    <property type="match status" value="1"/>
</dbReference>
<evidence type="ECO:0000256" key="40">
    <source>
        <dbReference type="ARBA" id="ARBA00047578"/>
    </source>
</evidence>
<dbReference type="Gene3D" id="1.10.1470.20">
    <property type="entry name" value="Fatty acid synthase, domain 2"/>
    <property type="match status" value="1"/>
</dbReference>
<dbReference type="InterPro" id="IPR036291">
    <property type="entry name" value="NAD(P)-bd_dom_sf"/>
</dbReference>
<dbReference type="InterPro" id="IPR013968">
    <property type="entry name" value="PKS_KR"/>
</dbReference>
<keyword evidence="10" id="KW-0597">Phosphoprotein</keyword>
<reference evidence="67" key="1">
    <citation type="submission" date="2021-10" db="EMBL/GenBank/DDBJ databases">
        <title>Tropical sea cucumber genome reveals ecological adaptation and Cuvierian tubules defense mechanism.</title>
        <authorList>
            <person name="Chen T."/>
        </authorList>
    </citation>
    <scope>NUCLEOTIDE SEQUENCE</scope>
    <source>
        <strain evidence="67">Nanhai2018</strain>
        <tissue evidence="67">Muscle</tissue>
    </source>
</reference>
<evidence type="ECO:0000256" key="16">
    <source>
        <dbReference type="ARBA" id="ARBA00022898"/>
    </source>
</evidence>
<dbReference type="Pfam" id="PF00698">
    <property type="entry name" value="Acyl_transf_1"/>
    <property type="match status" value="1"/>
</dbReference>
<evidence type="ECO:0000256" key="51">
    <source>
        <dbReference type="ARBA" id="ARBA00048650"/>
    </source>
</evidence>
<keyword evidence="17" id="KW-0007">Acetylation</keyword>
<evidence type="ECO:0000256" key="1">
    <source>
        <dbReference type="ARBA" id="ARBA00005189"/>
    </source>
</evidence>
<feature type="active site" description="Proton acceptor; for dehydratase activity" evidence="64">
    <location>
        <position position="881"/>
    </location>
</feature>
<comment type="pathway">
    <text evidence="1">Lipid metabolism.</text>
</comment>
<dbReference type="InterPro" id="IPR029058">
    <property type="entry name" value="AB_hydrolase_fold"/>
</dbReference>
<dbReference type="InterPro" id="IPR050091">
    <property type="entry name" value="PKS_NRPS_Biosynth_Enz"/>
</dbReference>
<dbReference type="Pfam" id="PF21149">
    <property type="entry name" value="FAS_pseudo-KR"/>
    <property type="match status" value="1"/>
</dbReference>
<evidence type="ECO:0000256" key="26">
    <source>
        <dbReference type="ARBA" id="ARBA00023388"/>
    </source>
</evidence>
<dbReference type="Gene3D" id="3.40.50.720">
    <property type="entry name" value="NAD(P)-binding Rossmann-like Domain"/>
    <property type="match status" value="1"/>
</dbReference>
<evidence type="ECO:0000256" key="61">
    <source>
        <dbReference type="ARBA" id="ARBA00049449"/>
    </source>
</evidence>
<evidence type="ECO:0000256" key="42">
    <source>
        <dbReference type="ARBA" id="ARBA00047897"/>
    </source>
</evidence>
<dbReference type="PANTHER" id="PTHR43775:SF7">
    <property type="entry name" value="FATTY ACID SYNTHASE"/>
    <property type="match status" value="1"/>
</dbReference>
<dbReference type="SUPFAM" id="SSF52151">
    <property type="entry name" value="FabD/lysophospholipase-like"/>
    <property type="match status" value="1"/>
</dbReference>
<evidence type="ECO:0000256" key="48">
    <source>
        <dbReference type="ARBA" id="ARBA00048420"/>
    </source>
</evidence>
<dbReference type="EC" id="2.3.1.85" evidence="4"/>
<dbReference type="SMART" id="SM00825">
    <property type="entry name" value="PKS_KS"/>
    <property type="match status" value="1"/>
</dbReference>
<evidence type="ECO:0000256" key="62">
    <source>
        <dbReference type="ARBA" id="ARBA00049521"/>
    </source>
</evidence>
<dbReference type="SUPFAM" id="SSF50129">
    <property type="entry name" value="GroES-like"/>
    <property type="match status" value="1"/>
</dbReference>
<dbReference type="Gene3D" id="3.40.366.10">
    <property type="entry name" value="Malonyl-Coenzyme A Acyl Carrier Protein, domain 2"/>
    <property type="match status" value="1"/>
</dbReference>
<dbReference type="Pfam" id="PF02801">
    <property type="entry name" value="Ketoacyl-synt_C"/>
    <property type="match status" value="1"/>
</dbReference>
<evidence type="ECO:0000256" key="55">
    <source>
        <dbReference type="ARBA" id="ARBA00049019"/>
    </source>
</evidence>
<dbReference type="InterPro" id="IPR016036">
    <property type="entry name" value="Malonyl_transacylase_ACP-bd"/>
</dbReference>
<keyword evidence="68" id="KW-1185">Reference proteome</keyword>
<dbReference type="GO" id="GO:0004312">
    <property type="term" value="F:fatty acid synthase activity"/>
    <property type="evidence" value="ECO:0007669"/>
    <property type="project" value="UniProtKB-EC"/>
</dbReference>
<comment type="catalytic activity">
    <reaction evidence="54">
        <text>3-oxotetradecanoyl-[ACP] + NADPH + H(+) = (3R)-hydroxytetradecanoyl-[ACP] + NADP(+)</text>
        <dbReference type="Rhea" id="RHEA:41888"/>
        <dbReference type="Rhea" id="RHEA-COMP:9645"/>
        <dbReference type="Rhea" id="RHEA-COMP:9646"/>
        <dbReference type="ChEBI" id="CHEBI:15378"/>
        <dbReference type="ChEBI" id="CHEBI:57783"/>
        <dbReference type="ChEBI" id="CHEBI:58349"/>
        <dbReference type="ChEBI" id="CHEBI:78473"/>
        <dbReference type="ChEBI" id="CHEBI:78474"/>
    </reaction>
    <physiologicalReaction direction="left-to-right" evidence="54">
        <dbReference type="Rhea" id="RHEA:41889"/>
    </physiologicalReaction>
</comment>
<comment type="catalytic activity">
    <reaction evidence="24">
        <text>(3R)-hydroxydodecanoyl-[ACP] = (2E)-dodecenoyl-[ACP] + H2O</text>
        <dbReference type="Rhea" id="RHEA:41876"/>
        <dbReference type="Rhea" id="RHEA-COMP:9642"/>
        <dbReference type="Rhea" id="RHEA-COMP:9643"/>
        <dbReference type="ChEBI" id="CHEBI:15377"/>
        <dbReference type="ChEBI" id="CHEBI:78470"/>
        <dbReference type="ChEBI" id="CHEBI:78472"/>
    </reaction>
    <physiologicalReaction direction="left-to-right" evidence="24">
        <dbReference type="Rhea" id="RHEA:41877"/>
    </physiologicalReaction>
</comment>
<comment type="catalytic activity">
    <reaction evidence="42">
        <text>(2E)-hexenoyl-[ACP] + NADPH + H(+) = hexanoyl-[ACP] + NADP(+)</text>
        <dbReference type="Rhea" id="RHEA:41832"/>
        <dbReference type="Rhea" id="RHEA-COMP:9631"/>
        <dbReference type="Rhea" id="RHEA-COMP:9632"/>
        <dbReference type="ChEBI" id="CHEBI:15378"/>
        <dbReference type="ChEBI" id="CHEBI:57783"/>
        <dbReference type="ChEBI" id="CHEBI:58349"/>
        <dbReference type="ChEBI" id="CHEBI:78458"/>
        <dbReference type="ChEBI" id="CHEBI:78459"/>
    </reaction>
    <physiologicalReaction direction="left-to-right" evidence="42">
        <dbReference type="Rhea" id="RHEA:41833"/>
    </physiologicalReaction>
</comment>
<comment type="catalytic activity">
    <reaction evidence="30">
        <text>(3R)-hydroxyhexadecanoyl-[ACP] = (2E)-hexadecenoyl-[ACP] + H2O</text>
        <dbReference type="Rhea" id="RHEA:41908"/>
        <dbReference type="Rhea" id="RHEA-COMP:9650"/>
        <dbReference type="Rhea" id="RHEA-COMP:9651"/>
        <dbReference type="ChEBI" id="CHEBI:15377"/>
        <dbReference type="ChEBI" id="CHEBI:78480"/>
        <dbReference type="ChEBI" id="CHEBI:78481"/>
    </reaction>
    <physiologicalReaction direction="left-to-right" evidence="30">
        <dbReference type="Rhea" id="RHEA:41909"/>
    </physiologicalReaction>
</comment>
<evidence type="ECO:0000256" key="14">
    <source>
        <dbReference type="ARBA" id="ARBA00022832"/>
    </source>
</evidence>
<evidence type="ECO:0000256" key="57">
    <source>
        <dbReference type="ARBA" id="ARBA00049171"/>
    </source>
</evidence>
<evidence type="ECO:0000259" key="66">
    <source>
        <dbReference type="PROSITE" id="PS52019"/>
    </source>
</evidence>
<comment type="catalytic activity">
    <reaction evidence="43">
        <text>3-oxobutanoyl-[ACP] + NADPH + H(+) = (3R)-hydroxybutanoyl-[ACP] + NADP(+)</text>
        <dbReference type="Rhea" id="RHEA:41804"/>
        <dbReference type="Rhea" id="RHEA-COMP:9625"/>
        <dbReference type="Rhea" id="RHEA-COMP:9626"/>
        <dbReference type="ChEBI" id="CHEBI:15378"/>
        <dbReference type="ChEBI" id="CHEBI:57783"/>
        <dbReference type="ChEBI" id="CHEBI:58349"/>
        <dbReference type="ChEBI" id="CHEBI:78450"/>
        <dbReference type="ChEBI" id="CHEBI:78451"/>
    </reaction>
    <physiologicalReaction direction="left-to-right" evidence="43">
        <dbReference type="Rhea" id="RHEA:41805"/>
    </physiologicalReaction>
</comment>
<evidence type="ECO:0000256" key="8">
    <source>
        <dbReference type="ARBA" id="ARBA00022450"/>
    </source>
</evidence>
<dbReference type="Gene3D" id="3.40.50.1820">
    <property type="entry name" value="alpha/beta hydrolase"/>
    <property type="match status" value="1"/>
</dbReference>
<keyword evidence="11" id="KW-0808">Transferase</keyword>
<dbReference type="Pfam" id="PF00975">
    <property type="entry name" value="Thioesterase"/>
    <property type="match status" value="1"/>
</dbReference>
<keyword evidence="12" id="KW-0702">S-nitrosylation</keyword>
<evidence type="ECO:0000256" key="43">
    <source>
        <dbReference type="ARBA" id="ARBA00047953"/>
    </source>
</evidence>
<dbReference type="Gene3D" id="3.40.50.150">
    <property type="entry name" value="Vaccinia Virus protein VP39"/>
    <property type="match status" value="1"/>
</dbReference>
<evidence type="ECO:0000256" key="63">
    <source>
        <dbReference type="ARBA" id="ARBA00049533"/>
    </source>
</evidence>
<evidence type="ECO:0000256" key="38">
    <source>
        <dbReference type="ARBA" id="ARBA00047451"/>
    </source>
</evidence>
<evidence type="ECO:0000256" key="54">
    <source>
        <dbReference type="ARBA" id="ARBA00048935"/>
    </source>
</evidence>
<feature type="active site" description="Proton donor; for dehydratase activity" evidence="64">
    <location>
        <position position="1030"/>
    </location>
</feature>
<evidence type="ECO:0000256" key="10">
    <source>
        <dbReference type="ARBA" id="ARBA00022553"/>
    </source>
</evidence>
<proteinExistence type="predicted"/>
<evidence type="ECO:0000256" key="52">
    <source>
        <dbReference type="ARBA" id="ARBA00048691"/>
    </source>
</evidence>
<comment type="catalytic activity">
    <reaction evidence="36">
        <text>a (3R)-hydroxyacyl-[ACP] + NADP(+) = a 3-oxoacyl-[ACP] + NADPH + H(+)</text>
        <dbReference type="Rhea" id="RHEA:17397"/>
        <dbReference type="Rhea" id="RHEA-COMP:9916"/>
        <dbReference type="Rhea" id="RHEA-COMP:9945"/>
        <dbReference type="ChEBI" id="CHEBI:15378"/>
        <dbReference type="ChEBI" id="CHEBI:57783"/>
        <dbReference type="ChEBI" id="CHEBI:58349"/>
        <dbReference type="ChEBI" id="CHEBI:78776"/>
        <dbReference type="ChEBI" id="CHEBI:78827"/>
        <dbReference type="EC" id="1.1.1.100"/>
    </reaction>
    <physiologicalReaction direction="right-to-left" evidence="36">
        <dbReference type="Rhea" id="RHEA:17399"/>
    </physiologicalReaction>
</comment>
<dbReference type="EC" id="3.1.2.14" evidence="3"/>
<evidence type="ECO:0000256" key="23">
    <source>
        <dbReference type="ARBA" id="ARBA00023332"/>
    </source>
</evidence>
<dbReference type="EC" id="1.1.1.100" evidence="5"/>
<sequence length="2520" mass="280060">MANPEKIVACGMSGRLPESDDLQEFWDHLMNKDTLVRGNFRKWDSEFLKLPVRSGMLKNLSTFDASFFGMLPAEVNTTDPQHRILFEVAYEAIVDGGFNPRELKGSNTGVYIGSSYAEANIVFCGGKDARGGSAFTGGLPAFLANRLSYYFDFKGPSYTSDAACASGLLVTEIASRDILNGKCDYALVGAVAINIRPQMTAALNDLQVLSPDGTCKTFDKSADGFGRGEGIVSMFITRESLSRRVYGHLVHSISSHCGFVQQGFSFPSIEAQTKLFRQVLSETGISPDEIEYIEAHGTGTKTGDPIEANSIHRVFCQNRTKENPLLIASVKTNMGHGESAAGLIGIMKVLMIVSKGVIPPQVHFHDPEPSIIGLMDGTLKVVTEPTKYLGGPIGVNSFGVGGVNAMAIVKPYKVKRQDYPCTIPKILISSGRTKEGVTKYLQYVAANTADGAFHFLANQAADCPVESMPYRGFKIQMAEKDNEYVTKVKVACNRPVWFIFTGMGSQWPGMGKDLMVFETFRRSIEKCHNALEAVNPNIQLIDLIMNGTKEQVNETIAAFITTTSIQVALVNCLKELGIHPDGMIGHSMGETACAFADKLMTEEQTILAIYWRARCVLNSNPPPGCMASIGLGWSEVKSRLPEGIVAACHNAEDNTTISGYTKAVETFISEIESRDVFARIVNTNGIAYHSPDMLSVAPALQAKLQKVITKSIPRSTSWISTSVPEHQMQTKQAKIFNSSYLVNNLVSPVRFYDAVRKIPSKAIVLEIAPHGSMQTILKRSLHAESDYISLMSKRESDNLYYFMSKLGQLFALGLTLNLKKLYPPIEYPVGTGTPMLSPGIKWDHSRKWVVPSWEEFLPDKSIFTKTISVGEQDKDSFVKDHNIDGQILYPATGYIVLAWQAIAYMMRTVSENLPIEFEEITIHRATVMPQSGDLKLTVHVEQSANSFNISEADELVVSGKYKIPENPFVSTKQGSPLHDDSLTVFQEDVYKELRLMGYNYGPKFQGVKRSTVEGKYAALEWNGNWITFLDTMLQMVVFGKENPSRSLFLPTRIQKIRINPTHHINKIALNASEIPVSVDTVLDTCCSGGVEIEGLYTAMLQKRQIKETVTLESLEFVPYGKGNIALRNDVLEYGKICREYLSVVLRQVPFKNSMENLNSRVSNNFDENDSKARLTPYLSYDNCGYSKVLHEIGEVERGDDFLKTALDIIDSHALELANDKLLSHLPMSHSFKNLLDVVWENSNTRKVKVVEIGARFGGLFNFVAPCMMSQPLLQLDLTATDTHVEKLFNAFENQLGVFKVKTDSLDINTEVINDLEAKNLVVVRGLAQQSTNIKKALQNISSILIDGGFLLLHEITSNFDTLIDFHAITRGVLCNVSCDMTSRSCLACAEWEEVIQETGFELIQEISEGAMSTLFLCRKRKLNATEDNAIMISVSAKDFNWVEDVKNELRSIQSQDNSSRIWLISENNYQSGIVGLVNCLRQEDGGDKIRCLFNTSQDSDSFTPFTELSQMQQLLKTDLVMNILKNGCWGSYRHQFLNEEEFFTKPQNAHVNVLTPGDFSSLQWFHSPDDPKSHKRCTVHFASLNFHDVMLASGKLPPGSLPEDIAHQECLIGVEFAGLNSEGKRVMGLIDRQGIARHVFAEPCFLFDVPESWTLEDAATVPAVYCTVLYALVVRGQVQAGESILIHSGSGGVGQAAIAVALSYGCKIYTTVGTQEKRKFLMQKFPKLTQDCFASSRDNSFQRHIMRQTNGLGVDLVLNSLSGELFKASLRCLSKSGRFLEIGKYDLSQNRQIGSSIFLNNTSFHGVHLDRLLKKDHPEWPKVAHLMKKGLRNGTVQPLTRTVFQPDEVESAFRYMAKGKHIGKVLINLTPTEESVSRTNELMSVKPRQSCDRSKVYLIVGGLGGFGLEVANWLVSRGCKKLVITTRSGIKNGYQRRSFHHWLSLGVMVELSELDVSNLSDCNKLLQQCQNIGPIGGIFNMAMVLKDALLDNLTSADFQEVCRPKLTAASNLDQATRRLCGPELDWFVMFSSVSSGRGNGGQSNYGFANSAMERICENRREDQLPALAIQWGVIGDVGVVADSETGNDTVIVGCAAQTLQSCLSTLDLFLSTRKSVLASLVKARSKEDTAEVNRNDDISNMMSKLFGIDDISSVNQDKTLAEIGLDSILVTGVKQTLERNFSCVFSVKQIRSMTIRKLLNFDREHLQYKNENDTHENSETDTHFPLISPILTCKTTNCLVQLNTGSIEKDPIFLFHPIEGSIDVFRPLASALSEYPVFAVQFTKGVPKDSISNIANYYLSNMRTVKTSGPYHLAGYSFGAVVALEITRILQNDENDQSETKLFLFDGSPSYVKSRTRVITETSYPLGNEVIEALGQRKTLEVQTLCHFVQLFTSISFKKIKQQLLEKSSYKTRLELTVQIILKATTGISQDDMTFSIDSFVKRTLAIMEYQPKHTWELDIVLFKAESCNDELLKEFDSNDYNLSTLCSGRVEVHAIEGDHITIMQDPGVQTISKIMKDIL</sequence>
<comment type="catalytic activity">
    <reaction evidence="53">
        <text>hexadecanoyl-[ACP] + H2O = hexadecanoate + holo-[ACP] + H(+)</text>
        <dbReference type="Rhea" id="RHEA:41932"/>
        <dbReference type="Rhea" id="RHEA-COMP:9652"/>
        <dbReference type="Rhea" id="RHEA-COMP:9685"/>
        <dbReference type="ChEBI" id="CHEBI:7896"/>
        <dbReference type="ChEBI" id="CHEBI:15377"/>
        <dbReference type="ChEBI" id="CHEBI:15378"/>
        <dbReference type="ChEBI" id="CHEBI:64479"/>
        <dbReference type="ChEBI" id="CHEBI:78483"/>
        <dbReference type="EC" id="3.1.2.14"/>
    </reaction>
    <physiologicalReaction direction="left-to-right" evidence="53">
        <dbReference type="Rhea" id="RHEA:41933"/>
    </physiologicalReaction>
</comment>
<comment type="catalytic activity">
    <reaction evidence="40">
        <text>dodecanoyl-[ACP] + malonyl-[ACP] + H(+) = 3-oxotetradecanoyl-[ACP] + holo-[ACP] + CO2</text>
        <dbReference type="Rhea" id="RHEA:41884"/>
        <dbReference type="Rhea" id="RHEA-COMP:9623"/>
        <dbReference type="Rhea" id="RHEA-COMP:9644"/>
        <dbReference type="Rhea" id="RHEA-COMP:9645"/>
        <dbReference type="Rhea" id="RHEA-COMP:9685"/>
        <dbReference type="ChEBI" id="CHEBI:15378"/>
        <dbReference type="ChEBI" id="CHEBI:16526"/>
        <dbReference type="ChEBI" id="CHEBI:64479"/>
        <dbReference type="ChEBI" id="CHEBI:65264"/>
        <dbReference type="ChEBI" id="CHEBI:78449"/>
        <dbReference type="ChEBI" id="CHEBI:78473"/>
    </reaction>
    <physiologicalReaction direction="left-to-right" evidence="40">
        <dbReference type="Rhea" id="RHEA:41885"/>
    </physiologicalReaction>
</comment>
<comment type="catalytic activity">
    <reaction evidence="62">
        <text>(2E)-decenoyl-[ACP] + NADPH + H(+) = decanoyl-[ACP] + NADP(+)</text>
        <dbReference type="Rhea" id="RHEA:41864"/>
        <dbReference type="Rhea" id="RHEA-COMP:9639"/>
        <dbReference type="Rhea" id="RHEA-COMP:9640"/>
        <dbReference type="ChEBI" id="CHEBI:15378"/>
        <dbReference type="ChEBI" id="CHEBI:57783"/>
        <dbReference type="ChEBI" id="CHEBI:58349"/>
        <dbReference type="ChEBI" id="CHEBI:78467"/>
        <dbReference type="ChEBI" id="CHEBI:78468"/>
    </reaction>
    <physiologicalReaction direction="left-to-right" evidence="62">
        <dbReference type="Rhea" id="RHEA:41865"/>
    </physiologicalReaction>
</comment>
<evidence type="ECO:0000256" key="4">
    <source>
        <dbReference type="ARBA" id="ARBA00012873"/>
    </source>
</evidence>
<evidence type="ECO:0000256" key="27">
    <source>
        <dbReference type="ARBA" id="ARBA00023394"/>
    </source>
</evidence>
<comment type="catalytic activity">
    <reaction evidence="56">
        <text>decanoyl-[ACP] + malonyl-[ACP] + H(+) = 3-oxododecanoyl-[ACP] + holo-[ACP] + CO2</text>
        <dbReference type="Rhea" id="RHEA:41868"/>
        <dbReference type="Rhea" id="RHEA-COMP:9623"/>
        <dbReference type="Rhea" id="RHEA-COMP:9640"/>
        <dbReference type="Rhea" id="RHEA-COMP:9641"/>
        <dbReference type="Rhea" id="RHEA-COMP:9685"/>
        <dbReference type="ChEBI" id="CHEBI:15378"/>
        <dbReference type="ChEBI" id="CHEBI:16526"/>
        <dbReference type="ChEBI" id="CHEBI:64479"/>
        <dbReference type="ChEBI" id="CHEBI:78449"/>
        <dbReference type="ChEBI" id="CHEBI:78468"/>
        <dbReference type="ChEBI" id="CHEBI:78469"/>
    </reaction>
    <physiologicalReaction direction="left-to-right" evidence="56">
        <dbReference type="Rhea" id="RHEA:41869"/>
    </physiologicalReaction>
</comment>
<comment type="catalytic activity">
    <reaction evidence="45">
        <text>hexadecanoyl-[ACP] + malonyl-[ACP] + H(+) = 3-oxooctadecanoyl-[ACP] + holo-[ACP] + CO2</text>
        <dbReference type="Rhea" id="RHEA:41916"/>
        <dbReference type="Rhea" id="RHEA-COMP:9623"/>
        <dbReference type="Rhea" id="RHEA-COMP:9652"/>
        <dbReference type="Rhea" id="RHEA-COMP:9653"/>
        <dbReference type="Rhea" id="RHEA-COMP:9685"/>
        <dbReference type="ChEBI" id="CHEBI:15378"/>
        <dbReference type="ChEBI" id="CHEBI:16526"/>
        <dbReference type="ChEBI" id="CHEBI:64479"/>
        <dbReference type="ChEBI" id="CHEBI:78449"/>
        <dbReference type="ChEBI" id="CHEBI:78483"/>
        <dbReference type="ChEBI" id="CHEBI:78487"/>
    </reaction>
    <physiologicalReaction direction="left-to-right" evidence="45">
        <dbReference type="Rhea" id="RHEA:41917"/>
    </physiologicalReaction>
</comment>
<comment type="catalytic activity">
    <reaction evidence="44">
        <text>acetyl-[ACP] + malonyl-[ACP] + H(+) = 3-oxobutanoyl-[ACP] + holo-[ACP] + CO2</text>
        <dbReference type="Rhea" id="RHEA:41800"/>
        <dbReference type="Rhea" id="RHEA-COMP:9621"/>
        <dbReference type="Rhea" id="RHEA-COMP:9623"/>
        <dbReference type="Rhea" id="RHEA-COMP:9625"/>
        <dbReference type="Rhea" id="RHEA-COMP:9685"/>
        <dbReference type="ChEBI" id="CHEBI:15378"/>
        <dbReference type="ChEBI" id="CHEBI:16526"/>
        <dbReference type="ChEBI" id="CHEBI:64479"/>
        <dbReference type="ChEBI" id="CHEBI:78446"/>
        <dbReference type="ChEBI" id="CHEBI:78449"/>
        <dbReference type="ChEBI" id="CHEBI:78450"/>
    </reaction>
    <physiologicalReaction direction="left-to-right" evidence="44">
        <dbReference type="Rhea" id="RHEA:41801"/>
    </physiologicalReaction>
</comment>
<dbReference type="SUPFAM" id="SSF47336">
    <property type="entry name" value="ACP-like"/>
    <property type="match status" value="1"/>
</dbReference>
<keyword evidence="15" id="KW-0521">NADP</keyword>
<comment type="catalytic activity">
    <reaction evidence="58">
        <text>3-oxododecanoyl-[ACP] + NADPH + H(+) = (3R)-hydroxydodecanoyl-[ACP] + NADP(+)</text>
        <dbReference type="Rhea" id="RHEA:41872"/>
        <dbReference type="Rhea" id="RHEA-COMP:9641"/>
        <dbReference type="Rhea" id="RHEA-COMP:9642"/>
        <dbReference type="ChEBI" id="CHEBI:15378"/>
        <dbReference type="ChEBI" id="CHEBI:57783"/>
        <dbReference type="ChEBI" id="CHEBI:58349"/>
        <dbReference type="ChEBI" id="CHEBI:78469"/>
        <dbReference type="ChEBI" id="CHEBI:78470"/>
    </reaction>
    <physiologicalReaction direction="left-to-right" evidence="58">
        <dbReference type="Rhea" id="RHEA:41873"/>
    </physiologicalReaction>
</comment>
<dbReference type="EMBL" id="JAIZAY010000013">
    <property type="protein sequence ID" value="KAJ8030402.1"/>
    <property type="molecule type" value="Genomic_DNA"/>
</dbReference>
<dbReference type="InterPro" id="IPR049391">
    <property type="entry name" value="FAS_pseudo-KR"/>
</dbReference>
<evidence type="ECO:0000256" key="7">
    <source>
        <dbReference type="ARBA" id="ARBA00018769"/>
    </source>
</evidence>
<evidence type="ECO:0000256" key="45">
    <source>
        <dbReference type="ARBA" id="ARBA00048051"/>
    </source>
</evidence>
<dbReference type="Gene3D" id="3.90.180.10">
    <property type="entry name" value="Medium-chain alcohol dehydrogenases, catalytic domain"/>
    <property type="match status" value="1"/>
</dbReference>
<comment type="catalytic activity">
    <reaction evidence="57">
        <text>(2E)-tetradecenoyl-[ACP] + NADPH + H(+) = tetradecanoyl-[ACP] + NADP(+)</text>
        <dbReference type="Rhea" id="RHEA:41896"/>
        <dbReference type="Rhea" id="RHEA-COMP:9647"/>
        <dbReference type="Rhea" id="RHEA-COMP:9648"/>
        <dbReference type="ChEBI" id="CHEBI:15378"/>
        <dbReference type="ChEBI" id="CHEBI:57783"/>
        <dbReference type="ChEBI" id="CHEBI:58349"/>
        <dbReference type="ChEBI" id="CHEBI:78475"/>
        <dbReference type="ChEBI" id="CHEBI:78477"/>
    </reaction>
    <physiologicalReaction direction="left-to-right" evidence="57">
        <dbReference type="Rhea" id="RHEA:41897"/>
    </physiologicalReaction>
</comment>
<keyword evidence="9" id="KW-0444">Lipid biosynthesis</keyword>
<comment type="catalytic activity">
    <reaction evidence="37">
        <text>3-oxodecanoyl-[ACP] + NADPH + H(+) = (3R)-hydroxydecanoyl-[ACP] + NADP(+)</text>
        <dbReference type="Rhea" id="RHEA:41856"/>
        <dbReference type="Rhea" id="RHEA-COMP:9637"/>
        <dbReference type="Rhea" id="RHEA-COMP:9638"/>
        <dbReference type="ChEBI" id="CHEBI:15378"/>
        <dbReference type="ChEBI" id="CHEBI:57783"/>
        <dbReference type="ChEBI" id="CHEBI:58349"/>
        <dbReference type="ChEBI" id="CHEBI:78464"/>
        <dbReference type="ChEBI" id="CHEBI:78466"/>
    </reaction>
    <physiologicalReaction direction="left-to-right" evidence="37">
        <dbReference type="Rhea" id="RHEA:41857"/>
    </physiologicalReaction>
</comment>
<dbReference type="SUPFAM" id="SSF55048">
    <property type="entry name" value="Probable ACP-binding domain of malonyl-CoA ACP transacylase"/>
    <property type="match status" value="1"/>
</dbReference>
<accession>A0A9Q1H0C6</accession>
<evidence type="ECO:0000313" key="68">
    <source>
        <dbReference type="Proteomes" id="UP001152320"/>
    </source>
</evidence>
<dbReference type="PROSITE" id="PS52004">
    <property type="entry name" value="KS3_2"/>
    <property type="match status" value="1"/>
</dbReference>
<keyword evidence="8" id="KW-0596">Phosphopantetheine</keyword>
<evidence type="ECO:0000313" key="67">
    <source>
        <dbReference type="EMBL" id="KAJ8030402.1"/>
    </source>
</evidence>
<evidence type="ECO:0000256" key="2">
    <source>
        <dbReference type="ARBA" id="ARBA00012004"/>
    </source>
</evidence>
<keyword evidence="14" id="KW-0276">Fatty acid metabolism</keyword>
<dbReference type="GO" id="GO:0004315">
    <property type="term" value="F:3-oxoacyl-[acyl-carrier-protein] synthase activity"/>
    <property type="evidence" value="ECO:0007669"/>
    <property type="project" value="UniProtKB-EC"/>
</dbReference>
<keyword evidence="16" id="KW-0663">Pyridoxal phosphate</keyword>
<feature type="domain" description="PKS/mFAS DH" evidence="66">
    <location>
        <begin position="833"/>
        <end position="1125"/>
    </location>
</feature>
<comment type="catalytic activity">
    <reaction evidence="50">
        <text>3-oxohexanoyl-[ACP] + NADPH + H(+) = (3R)-hydroxyhexanoyl-[ACP] + NADP(+)</text>
        <dbReference type="Rhea" id="RHEA:41824"/>
        <dbReference type="Rhea" id="RHEA-COMP:9629"/>
        <dbReference type="Rhea" id="RHEA-COMP:9630"/>
        <dbReference type="ChEBI" id="CHEBI:15378"/>
        <dbReference type="ChEBI" id="CHEBI:57783"/>
        <dbReference type="ChEBI" id="CHEBI:58349"/>
        <dbReference type="ChEBI" id="CHEBI:78456"/>
        <dbReference type="ChEBI" id="CHEBI:78457"/>
    </reaction>
    <physiologicalReaction direction="left-to-right" evidence="50">
        <dbReference type="Rhea" id="RHEA:41825"/>
    </physiologicalReaction>
</comment>
<dbReference type="InterPro" id="IPR036736">
    <property type="entry name" value="ACP-like_sf"/>
</dbReference>
<keyword evidence="21" id="KW-0275">Fatty acid biosynthesis</keyword>
<feature type="region of interest" description="N-terminal hotdog fold" evidence="64">
    <location>
        <begin position="833"/>
        <end position="970"/>
    </location>
</feature>
<dbReference type="InterPro" id="IPR042104">
    <property type="entry name" value="PKS_dehydratase_sf"/>
</dbReference>
<keyword evidence="19" id="KW-0520">NAD</keyword>
<dbReference type="SUPFAM" id="SSF51735">
    <property type="entry name" value="NAD(P)-binding Rossmann-fold domains"/>
    <property type="match status" value="2"/>
</dbReference>
<dbReference type="GO" id="GO:0141148">
    <property type="term" value="F:enoyl-[acyl-carrier-protein] reductase (NADPH) activity"/>
    <property type="evidence" value="ECO:0007669"/>
    <property type="project" value="UniProtKB-EC"/>
</dbReference>
<dbReference type="PROSITE" id="PS52019">
    <property type="entry name" value="PKS_MFAS_DH"/>
    <property type="match status" value="1"/>
</dbReference>
<evidence type="ECO:0000256" key="21">
    <source>
        <dbReference type="ARBA" id="ARBA00023160"/>
    </source>
</evidence>
<dbReference type="InterPro" id="IPR049900">
    <property type="entry name" value="PKS_mFAS_DH"/>
</dbReference>
<comment type="catalytic activity">
    <reaction evidence="63">
        <text>octanoyl-[ACP] + malonyl-[ACP] + H(+) = 3-oxodecanoyl-[ACP] + holo-[ACP] + CO2</text>
        <dbReference type="Rhea" id="RHEA:41852"/>
        <dbReference type="Rhea" id="RHEA-COMP:9623"/>
        <dbReference type="Rhea" id="RHEA-COMP:9636"/>
        <dbReference type="Rhea" id="RHEA-COMP:9637"/>
        <dbReference type="Rhea" id="RHEA-COMP:9685"/>
        <dbReference type="ChEBI" id="CHEBI:15378"/>
        <dbReference type="ChEBI" id="CHEBI:16526"/>
        <dbReference type="ChEBI" id="CHEBI:64479"/>
        <dbReference type="ChEBI" id="CHEBI:78449"/>
        <dbReference type="ChEBI" id="CHEBI:78463"/>
        <dbReference type="ChEBI" id="CHEBI:78464"/>
    </reaction>
    <physiologicalReaction direction="left-to-right" evidence="63">
        <dbReference type="Rhea" id="RHEA:41853"/>
    </physiologicalReaction>
</comment>
<dbReference type="GO" id="GO:0005737">
    <property type="term" value="C:cytoplasm"/>
    <property type="evidence" value="ECO:0007669"/>
    <property type="project" value="TreeGrafter"/>
</dbReference>
<evidence type="ECO:0000256" key="12">
    <source>
        <dbReference type="ARBA" id="ARBA00022799"/>
    </source>
</evidence>
<evidence type="ECO:0000256" key="58">
    <source>
        <dbReference type="ARBA" id="ARBA00049263"/>
    </source>
</evidence>
<comment type="catalytic activity">
    <reaction evidence="31">
        <text>(3R)-hydroxybutanoyl-[ACP] = (2E)-butenoyl-[ACP] + H2O</text>
        <dbReference type="Rhea" id="RHEA:41808"/>
        <dbReference type="Rhea" id="RHEA-COMP:9626"/>
        <dbReference type="Rhea" id="RHEA-COMP:9627"/>
        <dbReference type="ChEBI" id="CHEBI:15377"/>
        <dbReference type="ChEBI" id="CHEBI:78451"/>
        <dbReference type="ChEBI" id="CHEBI:78453"/>
    </reaction>
    <physiologicalReaction direction="left-to-right" evidence="31">
        <dbReference type="Rhea" id="RHEA:41809"/>
    </physiologicalReaction>
</comment>
<evidence type="ECO:0000256" key="56">
    <source>
        <dbReference type="ARBA" id="ARBA00049109"/>
    </source>
</evidence>
<dbReference type="SMART" id="SM00826">
    <property type="entry name" value="PKS_DH"/>
    <property type="match status" value="1"/>
</dbReference>
<comment type="catalytic activity">
    <reaction evidence="51">
        <text>a 2,3-saturated acyl-[ACP] + NADP(+) = a (2E)-enoyl-[ACP] + NADPH + H(+)</text>
        <dbReference type="Rhea" id="RHEA:22564"/>
        <dbReference type="Rhea" id="RHEA-COMP:9925"/>
        <dbReference type="Rhea" id="RHEA-COMP:9926"/>
        <dbReference type="ChEBI" id="CHEBI:15378"/>
        <dbReference type="ChEBI" id="CHEBI:57783"/>
        <dbReference type="ChEBI" id="CHEBI:58349"/>
        <dbReference type="ChEBI" id="CHEBI:78784"/>
        <dbReference type="ChEBI" id="CHEBI:78785"/>
        <dbReference type="EC" id="1.3.1.39"/>
    </reaction>
    <physiologicalReaction direction="right-to-left" evidence="51">
        <dbReference type="Rhea" id="RHEA:22566"/>
    </physiologicalReaction>
</comment>
<dbReference type="Gene3D" id="1.10.1200.10">
    <property type="entry name" value="ACP-like"/>
    <property type="match status" value="1"/>
</dbReference>
<evidence type="ECO:0000256" key="44">
    <source>
        <dbReference type="ARBA" id="ARBA00047961"/>
    </source>
</evidence>
<dbReference type="EC" id="1.3.1.39" evidence="2"/>
<evidence type="ECO:0000256" key="60">
    <source>
        <dbReference type="ARBA" id="ARBA00049422"/>
    </source>
</evidence>
<dbReference type="Pfam" id="PF21089">
    <property type="entry name" value="PKS_DH_N"/>
    <property type="match status" value="1"/>
</dbReference>
<dbReference type="InterPro" id="IPR014043">
    <property type="entry name" value="Acyl_transferase_dom"/>
</dbReference>
<evidence type="ECO:0000256" key="47">
    <source>
        <dbReference type="ARBA" id="ARBA00048289"/>
    </source>
</evidence>
<dbReference type="PANTHER" id="PTHR43775">
    <property type="entry name" value="FATTY ACID SYNTHASE"/>
    <property type="match status" value="1"/>
</dbReference>
<evidence type="ECO:0000256" key="22">
    <source>
        <dbReference type="ARBA" id="ARBA00023268"/>
    </source>
</evidence>
<dbReference type="InterPro" id="IPR011032">
    <property type="entry name" value="GroES-like_sf"/>
</dbReference>
<comment type="catalytic activity">
    <reaction evidence="46">
        <text>(2E)-dodecenoyl-[ACP] + NADPH + H(+) = dodecanoyl-[ACP] + NADP(+)</text>
        <dbReference type="Rhea" id="RHEA:41880"/>
        <dbReference type="Rhea" id="RHEA-COMP:9643"/>
        <dbReference type="Rhea" id="RHEA-COMP:9644"/>
        <dbReference type="ChEBI" id="CHEBI:15378"/>
        <dbReference type="ChEBI" id="CHEBI:57783"/>
        <dbReference type="ChEBI" id="CHEBI:58349"/>
        <dbReference type="ChEBI" id="CHEBI:65264"/>
        <dbReference type="ChEBI" id="CHEBI:78472"/>
    </reaction>
    <physiologicalReaction direction="left-to-right" evidence="46">
        <dbReference type="Rhea" id="RHEA:41881"/>
    </physiologicalReaction>
</comment>
<evidence type="ECO:0000256" key="28">
    <source>
        <dbReference type="ARBA" id="ARBA00023398"/>
    </source>
</evidence>
<evidence type="ECO:0000256" key="41">
    <source>
        <dbReference type="ARBA" id="ARBA00047810"/>
    </source>
</evidence>
<evidence type="ECO:0000256" key="15">
    <source>
        <dbReference type="ARBA" id="ARBA00022857"/>
    </source>
</evidence>
<comment type="catalytic activity">
    <reaction evidence="41">
        <text>(2E)-hexadecenoyl-[ACP] + NADPH + H(+) = hexadecanoyl-[ACP] + NADP(+)</text>
        <dbReference type="Rhea" id="RHEA:41912"/>
        <dbReference type="Rhea" id="RHEA-COMP:9651"/>
        <dbReference type="Rhea" id="RHEA-COMP:9652"/>
        <dbReference type="ChEBI" id="CHEBI:15378"/>
        <dbReference type="ChEBI" id="CHEBI:57783"/>
        <dbReference type="ChEBI" id="CHEBI:58349"/>
        <dbReference type="ChEBI" id="CHEBI:78481"/>
        <dbReference type="ChEBI" id="CHEBI:78483"/>
    </reaction>
    <physiologicalReaction direction="left-to-right" evidence="41">
        <dbReference type="Rhea" id="RHEA:41913"/>
    </physiologicalReaction>
</comment>